<evidence type="ECO:0000313" key="3">
    <source>
        <dbReference type="Proteomes" id="UP001472677"/>
    </source>
</evidence>
<gene>
    <name evidence="2" type="ORF">V6N12_048491</name>
</gene>
<accession>A0ABR2EHG2</accession>
<reference evidence="2 3" key="1">
    <citation type="journal article" date="2024" name="G3 (Bethesda)">
        <title>Genome assembly of Hibiscus sabdariffa L. provides insights into metabolisms of medicinal natural products.</title>
        <authorList>
            <person name="Kim T."/>
        </authorList>
    </citation>
    <scope>NUCLEOTIDE SEQUENCE [LARGE SCALE GENOMIC DNA]</scope>
    <source>
        <strain evidence="2">TK-2024</strain>
        <tissue evidence="2">Old leaves</tissue>
    </source>
</reference>
<keyword evidence="3" id="KW-1185">Reference proteome</keyword>
<organism evidence="2 3">
    <name type="scientific">Hibiscus sabdariffa</name>
    <name type="common">roselle</name>
    <dbReference type="NCBI Taxonomy" id="183260"/>
    <lineage>
        <taxon>Eukaryota</taxon>
        <taxon>Viridiplantae</taxon>
        <taxon>Streptophyta</taxon>
        <taxon>Embryophyta</taxon>
        <taxon>Tracheophyta</taxon>
        <taxon>Spermatophyta</taxon>
        <taxon>Magnoliopsida</taxon>
        <taxon>eudicotyledons</taxon>
        <taxon>Gunneridae</taxon>
        <taxon>Pentapetalae</taxon>
        <taxon>rosids</taxon>
        <taxon>malvids</taxon>
        <taxon>Malvales</taxon>
        <taxon>Malvaceae</taxon>
        <taxon>Malvoideae</taxon>
        <taxon>Hibiscus</taxon>
    </lineage>
</organism>
<comment type="caution">
    <text evidence="2">The sequence shown here is derived from an EMBL/GenBank/DDBJ whole genome shotgun (WGS) entry which is preliminary data.</text>
</comment>
<feature type="domain" description="RNase H type-1" evidence="1">
    <location>
        <begin position="44"/>
        <end position="102"/>
    </location>
</feature>
<dbReference type="Proteomes" id="UP001472677">
    <property type="component" value="Unassembled WGS sequence"/>
</dbReference>
<evidence type="ECO:0000259" key="1">
    <source>
        <dbReference type="Pfam" id="PF13456"/>
    </source>
</evidence>
<protein>
    <recommendedName>
        <fullName evidence="1">RNase H type-1 domain-containing protein</fullName>
    </recommendedName>
</protein>
<name>A0ABR2EHG2_9ROSI</name>
<proteinExistence type="predicted"/>
<dbReference type="Pfam" id="PF13456">
    <property type="entry name" value="RVT_3"/>
    <property type="match status" value="1"/>
</dbReference>
<evidence type="ECO:0000313" key="2">
    <source>
        <dbReference type="EMBL" id="KAK8561420.1"/>
    </source>
</evidence>
<dbReference type="EMBL" id="JBBPBM010000013">
    <property type="protein sequence ID" value="KAK8561420.1"/>
    <property type="molecule type" value="Genomic_DNA"/>
</dbReference>
<dbReference type="InterPro" id="IPR002156">
    <property type="entry name" value="RNaseH_domain"/>
</dbReference>
<sequence>MNGERNRRHLTDDPSCNISGAALEDVSHLFRGCVEAQALWPRLIKDKLNEFLLMESKHHTGSCSVLETELWGMYKRLTTAWSLGYARVVVELDCQDVYDMIVHGNP</sequence>